<gene>
    <name evidence="1" type="ORF">Ahy_A02g007470</name>
</gene>
<proteinExistence type="predicted"/>
<dbReference type="AlphaFoldDB" id="A0A445ECU5"/>
<evidence type="ECO:0000313" key="2">
    <source>
        <dbReference type="Proteomes" id="UP000289738"/>
    </source>
</evidence>
<sequence>MDIQAFLFITTSHSNHVSVSLQNLLFPLFSLKFCPKTLAEELNLPVQFTILQKDICGRVRTNKVKSWRTHRDQTPVEEGIVKVKGLKRLATDANWIVMNASPKPAAAAWHLCQLQVSSL</sequence>
<comment type="caution">
    <text evidence="1">The sequence shown here is derived from an EMBL/GenBank/DDBJ whole genome shotgun (WGS) entry which is preliminary data.</text>
</comment>
<name>A0A445ECU5_ARAHY</name>
<organism evidence="1 2">
    <name type="scientific">Arachis hypogaea</name>
    <name type="common">Peanut</name>
    <dbReference type="NCBI Taxonomy" id="3818"/>
    <lineage>
        <taxon>Eukaryota</taxon>
        <taxon>Viridiplantae</taxon>
        <taxon>Streptophyta</taxon>
        <taxon>Embryophyta</taxon>
        <taxon>Tracheophyta</taxon>
        <taxon>Spermatophyta</taxon>
        <taxon>Magnoliopsida</taxon>
        <taxon>eudicotyledons</taxon>
        <taxon>Gunneridae</taxon>
        <taxon>Pentapetalae</taxon>
        <taxon>rosids</taxon>
        <taxon>fabids</taxon>
        <taxon>Fabales</taxon>
        <taxon>Fabaceae</taxon>
        <taxon>Papilionoideae</taxon>
        <taxon>50 kb inversion clade</taxon>
        <taxon>dalbergioids sensu lato</taxon>
        <taxon>Dalbergieae</taxon>
        <taxon>Pterocarpus clade</taxon>
        <taxon>Arachis</taxon>
    </lineage>
</organism>
<evidence type="ECO:0000313" key="1">
    <source>
        <dbReference type="EMBL" id="RYR73139.1"/>
    </source>
</evidence>
<accession>A0A445ECU5</accession>
<keyword evidence="2" id="KW-1185">Reference proteome</keyword>
<dbReference type="Proteomes" id="UP000289738">
    <property type="component" value="Chromosome A02"/>
</dbReference>
<protein>
    <submittedName>
        <fullName evidence="1">Uncharacterized protein</fullName>
    </submittedName>
</protein>
<dbReference type="EMBL" id="SDMP01000002">
    <property type="protein sequence ID" value="RYR73139.1"/>
    <property type="molecule type" value="Genomic_DNA"/>
</dbReference>
<reference evidence="1 2" key="1">
    <citation type="submission" date="2019-01" db="EMBL/GenBank/DDBJ databases">
        <title>Sequencing of cultivated peanut Arachis hypogaea provides insights into genome evolution and oil improvement.</title>
        <authorList>
            <person name="Chen X."/>
        </authorList>
    </citation>
    <scope>NUCLEOTIDE SEQUENCE [LARGE SCALE GENOMIC DNA]</scope>
    <source>
        <strain evidence="2">cv. Fuhuasheng</strain>
        <tissue evidence="1">Leaves</tissue>
    </source>
</reference>